<feature type="domain" description="TerD" evidence="2">
    <location>
        <begin position="24"/>
        <end position="183"/>
    </location>
</feature>
<name>A0A9W7FWM4_9STRA</name>
<evidence type="ECO:0000313" key="4">
    <source>
        <dbReference type="Proteomes" id="UP001165065"/>
    </source>
</evidence>
<evidence type="ECO:0000256" key="1">
    <source>
        <dbReference type="SAM" id="MobiDB-lite"/>
    </source>
</evidence>
<sequence>MSKRGITLSDVHVDIGGDVEVKLTKGHDLELGLSWDFFEGMSPVDLDCSVLVFDFAGMLIDACFYNNLKACDGCIQHSGDELSGDKEGYDESIKIELDGLDPSVNMMCFLVNAHKGGSFQNVESAYAVLSDLQGAGTPPKLLADCAIGCGTSSTAAVIGVLYRDGMTITSPWKFRNIGKMCDGKNFQESMPHIRGVIDTFVDPGLLQERTASMTGKVFKMSKGDSLEIPAGLFRRGDDFFIGLGWSCRGDLDLDASILIVDNEDKLIKTVNFANKTYGGAVVHQGDNMTGDGDGDDERIDMDLDTLPSFVSKLHIVVNVYSSGHGFSEVSDAYIRLAAIKNGHEFARYKLDAAVKTNGMVFATLFRSPVGTWMLKAKGSEAVGRVADEDTMLAALKIKGRSEHRRHIPPPASGDECCTVS</sequence>
<keyword evidence="4" id="KW-1185">Reference proteome</keyword>
<dbReference type="Pfam" id="PF02342">
    <property type="entry name" value="TerD"/>
    <property type="match status" value="2"/>
</dbReference>
<gene>
    <name evidence="3" type="ORF">TrCOL_g3972</name>
</gene>
<accession>A0A9W7FWM4</accession>
<evidence type="ECO:0000313" key="3">
    <source>
        <dbReference type="EMBL" id="GMI24308.1"/>
    </source>
</evidence>
<comment type="caution">
    <text evidence="3">The sequence shown here is derived from an EMBL/GenBank/DDBJ whole genome shotgun (WGS) entry which is preliminary data.</text>
</comment>
<proteinExistence type="predicted"/>
<protein>
    <recommendedName>
        <fullName evidence="2">TerD domain-containing protein</fullName>
    </recommendedName>
</protein>
<evidence type="ECO:0000259" key="2">
    <source>
        <dbReference type="Pfam" id="PF02342"/>
    </source>
</evidence>
<feature type="domain" description="TerD" evidence="2">
    <location>
        <begin position="220"/>
        <end position="380"/>
    </location>
</feature>
<dbReference type="AlphaFoldDB" id="A0A9W7FWM4"/>
<dbReference type="PANTHER" id="PTHR32097">
    <property type="entry name" value="CAMP-BINDING PROTEIN 1-RELATED"/>
    <property type="match status" value="1"/>
</dbReference>
<dbReference type="OrthoDB" id="443958at2759"/>
<dbReference type="PANTHER" id="PTHR32097:SF17">
    <property type="entry name" value="CAMP-BINDING PROTEIN 1-RELATED"/>
    <property type="match status" value="1"/>
</dbReference>
<organism evidence="3 4">
    <name type="scientific">Triparma columacea</name>
    <dbReference type="NCBI Taxonomy" id="722753"/>
    <lineage>
        <taxon>Eukaryota</taxon>
        <taxon>Sar</taxon>
        <taxon>Stramenopiles</taxon>
        <taxon>Ochrophyta</taxon>
        <taxon>Bolidophyceae</taxon>
        <taxon>Parmales</taxon>
        <taxon>Triparmaceae</taxon>
        <taxon>Triparma</taxon>
    </lineage>
</organism>
<dbReference type="CDD" id="cd06974">
    <property type="entry name" value="TerD_like"/>
    <property type="match status" value="2"/>
</dbReference>
<feature type="region of interest" description="Disordered" evidence="1">
    <location>
        <begin position="401"/>
        <end position="420"/>
    </location>
</feature>
<dbReference type="EMBL" id="BRYA01000582">
    <property type="protein sequence ID" value="GMI24308.1"/>
    <property type="molecule type" value="Genomic_DNA"/>
</dbReference>
<reference evidence="4" key="1">
    <citation type="journal article" date="2023" name="Commun. Biol.">
        <title>Genome analysis of Parmales, the sister group of diatoms, reveals the evolutionary specialization of diatoms from phago-mixotrophs to photoautotrophs.</title>
        <authorList>
            <person name="Ban H."/>
            <person name="Sato S."/>
            <person name="Yoshikawa S."/>
            <person name="Yamada K."/>
            <person name="Nakamura Y."/>
            <person name="Ichinomiya M."/>
            <person name="Sato N."/>
            <person name="Blanc-Mathieu R."/>
            <person name="Endo H."/>
            <person name="Kuwata A."/>
            <person name="Ogata H."/>
        </authorList>
    </citation>
    <scope>NUCLEOTIDE SEQUENCE [LARGE SCALE GENOMIC DNA]</scope>
</reference>
<dbReference type="Gene3D" id="2.60.60.30">
    <property type="entry name" value="sav2460 like domains"/>
    <property type="match status" value="2"/>
</dbReference>
<dbReference type="InterPro" id="IPR051324">
    <property type="entry name" value="Stress/Tellurium_Resist"/>
</dbReference>
<dbReference type="InterPro" id="IPR003325">
    <property type="entry name" value="TerD"/>
</dbReference>
<dbReference type="Proteomes" id="UP001165065">
    <property type="component" value="Unassembled WGS sequence"/>
</dbReference>